<sequence>MRLYEWGPEEGKKVLFVHGLSTPAPALGTVADTLTKRGCCVMILDLWGRGYSDASSDLKHDSRLYATQILLAISTSPTSWTGSTLVAFLWLGTLWVVEW</sequence>
<comment type="caution">
    <text evidence="2">The sequence shown here is derived from an EMBL/GenBank/DDBJ whole genome shotgun (WGS) entry which is preliminary data.</text>
</comment>
<reference evidence="2" key="1">
    <citation type="submission" date="2021-07" db="EMBL/GenBank/DDBJ databases">
        <authorList>
            <person name="Durling M."/>
        </authorList>
    </citation>
    <scope>NUCLEOTIDE SEQUENCE</scope>
</reference>
<keyword evidence="1" id="KW-0472">Membrane</keyword>
<organism evidence="2 3">
    <name type="scientific">Hymenoscyphus albidus</name>
    <dbReference type="NCBI Taxonomy" id="595503"/>
    <lineage>
        <taxon>Eukaryota</taxon>
        <taxon>Fungi</taxon>
        <taxon>Dikarya</taxon>
        <taxon>Ascomycota</taxon>
        <taxon>Pezizomycotina</taxon>
        <taxon>Leotiomycetes</taxon>
        <taxon>Helotiales</taxon>
        <taxon>Helotiaceae</taxon>
        <taxon>Hymenoscyphus</taxon>
    </lineage>
</organism>
<protein>
    <recommendedName>
        <fullName evidence="4">Serine aminopeptidase S33 domain-containing protein</fullName>
    </recommendedName>
</protein>
<evidence type="ECO:0008006" key="4">
    <source>
        <dbReference type="Google" id="ProtNLM"/>
    </source>
</evidence>
<feature type="transmembrane region" description="Helical" evidence="1">
    <location>
        <begin position="69"/>
        <end position="97"/>
    </location>
</feature>
<dbReference type="SUPFAM" id="SSF53474">
    <property type="entry name" value="alpha/beta-Hydrolases"/>
    <property type="match status" value="1"/>
</dbReference>
<gene>
    <name evidence="2" type="ORF">HYALB_00002162</name>
</gene>
<evidence type="ECO:0000313" key="2">
    <source>
        <dbReference type="EMBL" id="CAG8976646.1"/>
    </source>
</evidence>
<keyword evidence="1" id="KW-0812">Transmembrane</keyword>
<keyword evidence="3" id="KW-1185">Reference proteome</keyword>
<name>A0A9N9LQ65_9HELO</name>
<dbReference type="Gene3D" id="3.40.50.1820">
    <property type="entry name" value="alpha/beta hydrolase"/>
    <property type="match status" value="1"/>
</dbReference>
<keyword evidence="1" id="KW-1133">Transmembrane helix</keyword>
<dbReference type="EMBL" id="CAJVRM010000184">
    <property type="protein sequence ID" value="CAG8976646.1"/>
    <property type="molecule type" value="Genomic_DNA"/>
</dbReference>
<dbReference type="AlphaFoldDB" id="A0A9N9LQ65"/>
<dbReference type="InterPro" id="IPR029058">
    <property type="entry name" value="AB_hydrolase_fold"/>
</dbReference>
<evidence type="ECO:0000256" key="1">
    <source>
        <dbReference type="SAM" id="Phobius"/>
    </source>
</evidence>
<evidence type="ECO:0000313" key="3">
    <source>
        <dbReference type="Proteomes" id="UP000701801"/>
    </source>
</evidence>
<accession>A0A9N9LQ65</accession>
<proteinExistence type="predicted"/>
<dbReference type="Proteomes" id="UP000701801">
    <property type="component" value="Unassembled WGS sequence"/>
</dbReference>
<dbReference type="OrthoDB" id="408373at2759"/>